<feature type="chain" id="PRO_5046107170" evidence="1">
    <location>
        <begin position="24"/>
        <end position="41"/>
    </location>
</feature>
<comment type="caution">
    <text evidence="2">The sequence shown here is derived from an EMBL/GenBank/DDBJ whole genome shotgun (WGS) entry which is preliminary data.</text>
</comment>
<name>A0ABR5AY70_BACBA</name>
<feature type="signal peptide" evidence="1">
    <location>
        <begin position="1"/>
        <end position="23"/>
    </location>
</feature>
<evidence type="ECO:0000313" key="3">
    <source>
        <dbReference type="Proteomes" id="UP000031982"/>
    </source>
</evidence>
<keyword evidence="3" id="KW-1185">Reference proteome</keyword>
<evidence type="ECO:0000313" key="2">
    <source>
        <dbReference type="EMBL" id="KIL79676.1"/>
    </source>
</evidence>
<dbReference type="Proteomes" id="UP000031982">
    <property type="component" value="Unassembled WGS sequence"/>
</dbReference>
<dbReference type="EMBL" id="JXLP01000002">
    <property type="protein sequence ID" value="KIL79676.1"/>
    <property type="molecule type" value="Genomic_DNA"/>
</dbReference>
<gene>
    <name evidence="2" type="ORF">SD77_2130</name>
</gene>
<accession>A0ABR5AY70</accession>
<organism evidence="2 3">
    <name type="scientific">Bacillus badius</name>
    <dbReference type="NCBI Taxonomy" id="1455"/>
    <lineage>
        <taxon>Bacteria</taxon>
        <taxon>Bacillati</taxon>
        <taxon>Bacillota</taxon>
        <taxon>Bacilli</taxon>
        <taxon>Bacillales</taxon>
        <taxon>Bacillaceae</taxon>
        <taxon>Pseudobacillus</taxon>
    </lineage>
</organism>
<sequence>MFDKKTKVPAAFSAICFLLAASASDYPFWHLVRCWLTAKQA</sequence>
<evidence type="ECO:0000256" key="1">
    <source>
        <dbReference type="SAM" id="SignalP"/>
    </source>
</evidence>
<keyword evidence="1" id="KW-0732">Signal</keyword>
<reference evidence="2 3" key="1">
    <citation type="submission" date="2015-01" db="EMBL/GenBank/DDBJ databases">
        <title>Genome Assembly of Bacillus badius MTCC 1458.</title>
        <authorList>
            <person name="Verma A."/>
            <person name="Khatri I."/>
            <person name="Mual P."/>
            <person name="Subramanian S."/>
            <person name="Krishnamurthi S."/>
        </authorList>
    </citation>
    <scope>NUCLEOTIDE SEQUENCE [LARGE SCALE GENOMIC DNA]</scope>
    <source>
        <strain evidence="2 3">MTCC 1458</strain>
    </source>
</reference>
<proteinExistence type="predicted"/>
<protein>
    <submittedName>
        <fullName evidence="2">Uncharacterized protein</fullName>
    </submittedName>
</protein>